<gene>
    <name evidence="2" type="ORF">HGA11_20040</name>
</gene>
<name>A0A7X6RXA7_9MYCO</name>
<organism evidence="2 3">
    <name type="scientific">Mycolicibacterium septicum DSM 44393</name>
    <dbReference type="NCBI Taxonomy" id="1341646"/>
    <lineage>
        <taxon>Bacteria</taxon>
        <taxon>Bacillati</taxon>
        <taxon>Actinomycetota</taxon>
        <taxon>Actinomycetes</taxon>
        <taxon>Mycobacteriales</taxon>
        <taxon>Mycobacteriaceae</taxon>
        <taxon>Mycolicibacterium</taxon>
    </lineage>
</organism>
<dbReference type="RefSeq" id="WP_044516603.1">
    <property type="nucleotide sequence ID" value="NZ_HG322951.1"/>
</dbReference>
<evidence type="ECO:0000313" key="2">
    <source>
        <dbReference type="EMBL" id="NKZ13269.1"/>
    </source>
</evidence>
<feature type="region of interest" description="Disordered" evidence="1">
    <location>
        <begin position="1"/>
        <end position="69"/>
    </location>
</feature>
<dbReference type="EMBL" id="JAAXPJ010000008">
    <property type="protein sequence ID" value="NKZ13269.1"/>
    <property type="molecule type" value="Genomic_DNA"/>
</dbReference>
<dbReference type="AlphaFoldDB" id="A0A7X6RXA7"/>
<comment type="caution">
    <text evidence="2">The sequence shown here is derived from an EMBL/GenBank/DDBJ whole genome shotgun (WGS) entry which is preliminary data.</text>
</comment>
<feature type="compositionally biased region" description="Acidic residues" evidence="1">
    <location>
        <begin position="59"/>
        <end position="69"/>
    </location>
</feature>
<accession>A0A7X6RXA7</accession>
<protein>
    <submittedName>
        <fullName evidence="2">Uncharacterized protein</fullName>
    </submittedName>
</protein>
<reference evidence="2 3" key="1">
    <citation type="submission" date="2020-04" db="EMBL/GenBank/DDBJ databases">
        <title>MicrobeNet Type strains.</title>
        <authorList>
            <person name="Nicholson A.C."/>
        </authorList>
    </citation>
    <scope>NUCLEOTIDE SEQUENCE [LARGE SCALE GENOMIC DNA]</scope>
    <source>
        <strain evidence="2 3">ATCC 700731</strain>
    </source>
</reference>
<evidence type="ECO:0000256" key="1">
    <source>
        <dbReference type="SAM" id="MobiDB-lite"/>
    </source>
</evidence>
<sequence length="69" mass="7666">MTRQDVPDEVPIADALEQQREQSEPVLDAEAPVSDLDGPPLEATDPDWREQREMAAEDSGLDEFDREGG</sequence>
<dbReference type="Proteomes" id="UP000518188">
    <property type="component" value="Unassembled WGS sequence"/>
</dbReference>
<proteinExistence type="predicted"/>
<evidence type="ECO:0000313" key="3">
    <source>
        <dbReference type="Proteomes" id="UP000518188"/>
    </source>
</evidence>
<feature type="compositionally biased region" description="Basic and acidic residues" evidence="1">
    <location>
        <begin position="46"/>
        <end position="55"/>
    </location>
</feature>